<sequence length="162" mass="18417">MKAAIVYATKYGCTKKCAEMLKTYLNGEADILSAKSDKISLAQYDTVFIGGSVYMGKIQKEITHFCKRNLKHLLHKKIGLFACCYTPKDTEGFFETLFPLELLHHASYVTSVGGKMDYDKMNFLYRKLFQSLKKIDGFNEGFIEPEINADEIKKLAEVANMN</sequence>
<name>A0A0W7TRZ0_9FIRM</name>
<gene>
    <name evidence="2" type="ORF">ASJ35_07515</name>
</gene>
<feature type="domain" description="Flavodoxin" evidence="1">
    <location>
        <begin position="5"/>
        <end position="137"/>
    </location>
</feature>
<accession>A0A0W7TRZ0</accession>
<protein>
    <recommendedName>
        <fullName evidence="1">Flavodoxin domain-containing protein</fullName>
    </recommendedName>
</protein>
<comment type="caution">
    <text evidence="2">The sequence shown here is derived from an EMBL/GenBank/DDBJ whole genome shotgun (WGS) entry which is preliminary data.</text>
</comment>
<dbReference type="EMBL" id="LMUA01000008">
    <property type="protein sequence ID" value="KUE76579.1"/>
    <property type="molecule type" value="Genomic_DNA"/>
</dbReference>
<dbReference type="GO" id="GO:0070819">
    <property type="term" value="F:menaquinone-dependent protoporphyrinogen oxidase activity"/>
    <property type="evidence" value="ECO:0007669"/>
    <property type="project" value="TreeGrafter"/>
</dbReference>
<dbReference type="RefSeq" id="WP_023042337.1">
    <property type="nucleotide sequence ID" value="NZ_LMUA01000008.1"/>
</dbReference>
<evidence type="ECO:0000313" key="3">
    <source>
        <dbReference type="Proteomes" id="UP000053433"/>
    </source>
</evidence>
<evidence type="ECO:0000313" key="2">
    <source>
        <dbReference type="EMBL" id="KUE76579.1"/>
    </source>
</evidence>
<dbReference type="GO" id="GO:0006783">
    <property type="term" value="P:heme biosynthetic process"/>
    <property type="evidence" value="ECO:0007669"/>
    <property type="project" value="TreeGrafter"/>
</dbReference>
<dbReference type="InterPro" id="IPR026816">
    <property type="entry name" value="Flavodoxin_dom"/>
</dbReference>
<dbReference type="PANTHER" id="PTHR38030:SF2">
    <property type="entry name" value="PROTOPORPHYRINOGEN IX DEHYDROGENASE [QUINONE]"/>
    <property type="match status" value="1"/>
</dbReference>
<dbReference type="Proteomes" id="UP000053433">
    <property type="component" value="Unassembled WGS sequence"/>
</dbReference>
<dbReference type="Pfam" id="PF12724">
    <property type="entry name" value="Flavodoxin_5"/>
    <property type="match status" value="1"/>
</dbReference>
<dbReference type="GO" id="GO:0010181">
    <property type="term" value="F:FMN binding"/>
    <property type="evidence" value="ECO:0007669"/>
    <property type="project" value="TreeGrafter"/>
</dbReference>
<dbReference type="PANTHER" id="PTHR38030">
    <property type="entry name" value="PROTOPORPHYRINOGEN IX DEHYDROGENASE [MENAQUINONE]"/>
    <property type="match status" value="1"/>
</dbReference>
<organism evidence="2 3">
    <name type="scientific">Ruthenibacterium lactatiformans</name>
    <dbReference type="NCBI Taxonomy" id="1550024"/>
    <lineage>
        <taxon>Bacteria</taxon>
        <taxon>Bacillati</taxon>
        <taxon>Bacillota</taxon>
        <taxon>Clostridia</taxon>
        <taxon>Eubacteriales</taxon>
        <taxon>Oscillospiraceae</taxon>
        <taxon>Ruthenibacterium</taxon>
    </lineage>
</organism>
<dbReference type="AlphaFoldDB" id="A0A0W7TRZ0"/>
<dbReference type="InterPro" id="IPR052200">
    <property type="entry name" value="Protoporphyrinogen_IX_DH"/>
</dbReference>
<evidence type="ECO:0000259" key="1">
    <source>
        <dbReference type="Pfam" id="PF12724"/>
    </source>
</evidence>
<dbReference type="SUPFAM" id="SSF52218">
    <property type="entry name" value="Flavoproteins"/>
    <property type="match status" value="1"/>
</dbReference>
<reference evidence="2 3" key="1">
    <citation type="submission" date="2015-10" db="EMBL/GenBank/DDBJ databases">
        <title>A novel member of the family Ruminococcaceae isolated from human faeces.</title>
        <authorList>
            <person name="Shkoporov A.N."/>
            <person name="Chaplin A.V."/>
            <person name="Motuzova O.V."/>
            <person name="Kafarskaia L.I."/>
            <person name="Efimov B.A."/>
        </authorList>
    </citation>
    <scope>NUCLEOTIDE SEQUENCE [LARGE SCALE GENOMIC DNA]</scope>
    <source>
        <strain evidence="2 3">668</strain>
    </source>
</reference>
<dbReference type="InterPro" id="IPR029039">
    <property type="entry name" value="Flavoprotein-like_sf"/>
</dbReference>
<proteinExistence type="predicted"/>
<dbReference type="Gene3D" id="3.40.50.360">
    <property type="match status" value="1"/>
</dbReference>